<organism evidence="1 2">
    <name type="scientific">Pararge aegeria aegeria</name>
    <dbReference type="NCBI Taxonomy" id="348720"/>
    <lineage>
        <taxon>Eukaryota</taxon>
        <taxon>Metazoa</taxon>
        <taxon>Ecdysozoa</taxon>
        <taxon>Arthropoda</taxon>
        <taxon>Hexapoda</taxon>
        <taxon>Insecta</taxon>
        <taxon>Pterygota</taxon>
        <taxon>Neoptera</taxon>
        <taxon>Endopterygota</taxon>
        <taxon>Lepidoptera</taxon>
        <taxon>Glossata</taxon>
        <taxon>Ditrysia</taxon>
        <taxon>Papilionoidea</taxon>
        <taxon>Nymphalidae</taxon>
        <taxon>Satyrinae</taxon>
        <taxon>Satyrini</taxon>
        <taxon>Parargina</taxon>
        <taxon>Pararge</taxon>
    </lineage>
</organism>
<dbReference type="EMBL" id="CAKXAJ010025358">
    <property type="protein sequence ID" value="CAH2238520.1"/>
    <property type="molecule type" value="Genomic_DNA"/>
</dbReference>
<protein>
    <submittedName>
        <fullName evidence="1">Jg6214 protein</fullName>
    </submittedName>
</protein>
<accession>A0A8S4RMT1</accession>
<comment type="caution">
    <text evidence="1">The sequence shown here is derived from an EMBL/GenBank/DDBJ whole genome shotgun (WGS) entry which is preliminary data.</text>
</comment>
<gene>
    <name evidence="1" type="primary">jg6214</name>
    <name evidence="1" type="ORF">PAEG_LOCUS15606</name>
</gene>
<name>A0A8S4RMT1_9NEOP</name>
<dbReference type="Proteomes" id="UP000838756">
    <property type="component" value="Unassembled WGS sequence"/>
</dbReference>
<evidence type="ECO:0000313" key="2">
    <source>
        <dbReference type="Proteomes" id="UP000838756"/>
    </source>
</evidence>
<sequence length="111" mass="12290">MSQVSLTWCGRSFIYTKNRKGPKIEPCGTPIDVADPCDLMSFMQTLAILTMHLYTYNSENRKTLGSQDAGIATAQVNAAFVGERAAKDRGFWNSLYVNVSSAMDVNWLKSS</sequence>
<evidence type="ECO:0000313" key="1">
    <source>
        <dbReference type="EMBL" id="CAH2238520.1"/>
    </source>
</evidence>
<reference evidence="1" key="1">
    <citation type="submission" date="2022-03" db="EMBL/GenBank/DDBJ databases">
        <authorList>
            <person name="Lindestad O."/>
        </authorList>
    </citation>
    <scope>NUCLEOTIDE SEQUENCE</scope>
</reference>
<proteinExistence type="predicted"/>
<keyword evidence="2" id="KW-1185">Reference proteome</keyword>
<dbReference type="AlphaFoldDB" id="A0A8S4RMT1"/>